<proteinExistence type="predicted"/>
<evidence type="ECO:0000313" key="1">
    <source>
        <dbReference type="EMBL" id="VUC29191.1"/>
    </source>
</evidence>
<dbReference type="EMBL" id="CABFNS010000798">
    <property type="protein sequence ID" value="VUC29191.1"/>
    <property type="molecule type" value="Genomic_DNA"/>
</dbReference>
<reference evidence="1 2" key="1">
    <citation type="submission" date="2019-06" db="EMBL/GenBank/DDBJ databases">
        <authorList>
            <person name="Broberg M."/>
        </authorList>
    </citation>
    <scope>NUCLEOTIDE SEQUENCE [LARGE SCALE GENOMIC DNA]</scope>
</reference>
<sequence length="509" mass="55615">MATQIVPYNTAMQLGSGFNSFTQTPCVDHAVIRDVDIIAKLEEDGEEHKQVAQSVTYKTCVIEKTTDVTDEMKVSATAPITYTLLTDFLQWQINGAFNIKYDQLTVDGSGNFVNTNKIKDSDVSIMVSVKVVNQTIYDYSLTKFQPVPNMKEASPQRLIEIYGDSFISGWQEGGEFLAVISIKAKNRDEAQTIAADARVAFSQNKNPPPGSTSKELSLDISAKFDNIKKHLAGENEVSVSVTWTGGGQQLKEATKDWDFDTMKAVALKFPDLCAKTPMRTHALLTKYTALRSFYTSQAFDLPVYDKTGTYTNVLQEAYLDYKSILASIQVLAYDVSEGTKALVTNPRGNKAGLSCIDIFIVEHAKAITEKAAATEEEAPAPEPAVEAESVEGSVAEVISPSSLPEKVITLPPPSIDEPFAPSIVGLEEARLKCRFMMNRIIQEIDNITIKPEIATDEARQTPYLSPFLFKMLLPLGVPLPSESSPALQAVAASKVDPDALSKKFIGVAA</sequence>
<gene>
    <name evidence="1" type="ORF">CLO192961_LOCUS252244</name>
</gene>
<name>A0ABY6UGP9_BIOOC</name>
<dbReference type="Proteomes" id="UP000766486">
    <property type="component" value="Unassembled WGS sequence"/>
</dbReference>
<organism evidence="1 2">
    <name type="scientific">Bionectria ochroleuca</name>
    <name type="common">Gliocladium roseum</name>
    <dbReference type="NCBI Taxonomy" id="29856"/>
    <lineage>
        <taxon>Eukaryota</taxon>
        <taxon>Fungi</taxon>
        <taxon>Dikarya</taxon>
        <taxon>Ascomycota</taxon>
        <taxon>Pezizomycotina</taxon>
        <taxon>Sordariomycetes</taxon>
        <taxon>Hypocreomycetidae</taxon>
        <taxon>Hypocreales</taxon>
        <taxon>Bionectriaceae</taxon>
        <taxon>Clonostachys</taxon>
    </lineage>
</organism>
<comment type="caution">
    <text evidence="1">The sequence shown here is derived from an EMBL/GenBank/DDBJ whole genome shotgun (WGS) entry which is preliminary data.</text>
</comment>
<protein>
    <submittedName>
        <fullName evidence="1">Uncharacterized protein</fullName>
    </submittedName>
</protein>
<keyword evidence="2" id="KW-1185">Reference proteome</keyword>
<accession>A0ABY6UGP9</accession>
<evidence type="ECO:0000313" key="2">
    <source>
        <dbReference type="Proteomes" id="UP000766486"/>
    </source>
</evidence>